<dbReference type="Proteomes" id="UP001214415">
    <property type="component" value="Chromosome 3"/>
</dbReference>
<evidence type="ECO:0000313" key="7">
    <source>
        <dbReference type="Proteomes" id="UP001214415"/>
    </source>
</evidence>
<organism evidence="6 7">
    <name type="scientific">Malassezia equina</name>
    <dbReference type="NCBI Taxonomy" id="1381935"/>
    <lineage>
        <taxon>Eukaryota</taxon>
        <taxon>Fungi</taxon>
        <taxon>Dikarya</taxon>
        <taxon>Basidiomycota</taxon>
        <taxon>Ustilaginomycotina</taxon>
        <taxon>Malasseziomycetes</taxon>
        <taxon>Malasseziales</taxon>
        <taxon>Malasseziaceae</taxon>
        <taxon>Malassezia</taxon>
    </lineage>
</organism>
<sequence>MSLLVRRLQGLSLGARSRAAVRMHAFRGMASTPRWASAPAPTSPAPTASAAPSVGATAVAPALEAPRQARQLLRWLWLDDAQRRELTAYVGAADSSPAPAWLTTTYHAARQYRTARSRRWLPDAERVGGQVDAFVHERIDAMRAKLEAGSAEGLSLDMWEAMSLDEKADVVLLPVWTSLTEAERTAALTRVTYECARRLGWRSGYSAGYPGADASLAVGRQPGSRTAARRALQASEETRAWEAWQALTPQERQAEWETAWRLRDRSVVYMDDAPTTRLLGAPAPRWFAQPQRAGTLQFLPNVTVRLVRNYTPRGQPYDAWKATFRVPLNMHKHQLRSFLLAVYGLRTTWARSMVYRSSIVFSGRQRRRVVGKDRTFKKVEVGLLEPFVFPGVTKDFLRVNLFQQEMMYEERRLLLKMTKGRRWRSHKSVRDLSRAMDRHWAAQSAGASDEAPSARPSAQLLVRKRSVPTARHSNILSVLAERRAEREAHVQTFLDEQRQKSAPAS</sequence>
<evidence type="ECO:0000256" key="1">
    <source>
        <dbReference type="ARBA" id="ARBA00006700"/>
    </source>
</evidence>
<keyword evidence="2" id="KW-0689">Ribosomal protein</keyword>
<dbReference type="InterPro" id="IPR013025">
    <property type="entry name" value="Ribosomal_uL23-like"/>
</dbReference>
<dbReference type="EMBL" id="CP119902">
    <property type="protein sequence ID" value="WFD22782.1"/>
    <property type="molecule type" value="Genomic_DNA"/>
</dbReference>
<dbReference type="PANTHER" id="PTHR12059">
    <property type="entry name" value="RIBOSOMAL PROTEIN L23-RELATED"/>
    <property type="match status" value="1"/>
</dbReference>
<accession>A0AAF0EAH4</accession>
<name>A0AAF0EAH4_9BASI</name>
<dbReference type="InterPro" id="IPR012677">
    <property type="entry name" value="Nucleotide-bd_a/b_plait_sf"/>
</dbReference>
<dbReference type="GO" id="GO:0032543">
    <property type="term" value="P:mitochondrial translation"/>
    <property type="evidence" value="ECO:0007669"/>
    <property type="project" value="TreeGrafter"/>
</dbReference>
<evidence type="ECO:0000256" key="3">
    <source>
        <dbReference type="ARBA" id="ARBA00023274"/>
    </source>
</evidence>
<dbReference type="GO" id="GO:0003735">
    <property type="term" value="F:structural constituent of ribosome"/>
    <property type="evidence" value="ECO:0007669"/>
    <property type="project" value="InterPro"/>
</dbReference>
<evidence type="ECO:0000256" key="2">
    <source>
        <dbReference type="ARBA" id="ARBA00022980"/>
    </source>
</evidence>
<keyword evidence="3" id="KW-0687">Ribonucleoprotein</keyword>
<feature type="region of interest" description="Disordered" evidence="5">
    <location>
        <begin position="33"/>
        <end position="52"/>
    </location>
</feature>
<dbReference type="GO" id="GO:0005762">
    <property type="term" value="C:mitochondrial large ribosomal subunit"/>
    <property type="evidence" value="ECO:0007669"/>
    <property type="project" value="TreeGrafter"/>
</dbReference>
<evidence type="ECO:0000256" key="5">
    <source>
        <dbReference type="SAM" id="MobiDB-lite"/>
    </source>
</evidence>
<reference evidence="6" key="1">
    <citation type="submission" date="2023-03" db="EMBL/GenBank/DDBJ databases">
        <title>Mating type loci evolution in Malassezia.</title>
        <authorList>
            <person name="Coelho M.A."/>
        </authorList>
    </citation>
    <scope>NUCLEOTIDE SEQUENCE</scope>
    <source>
        <strain evidence="6">CBS 12830</strain>
    </source>
</reference>
<gene>
    <name evidence="6" type="ORF">MEQU1_001459</name>
</gene>
<dbReference type="AlphaFoldDB" id="A0AAF0EAH4"/>
<protein>
    <recommendedName>
        <fullName evidence="4">Large ribosomal subunit protein uL23m</fullName>
    </recommendedName>
</protein>
<evidence type="ECO:0000256" key="4">
    <source>
        <dbReference type="ARBA" id="ARBA00039977"/>
    </source>
</evidence>
<dbReference type="SUPFAM" id="SSF54189">
    <property type="entry name" value="Ribosomal proteins S24e, L23 and L15e"/>
    <property type="match status" value="1"/>
</dbReference>
<dbReference type="InterPro" id="IPR012678">
    <property type="entry name" value="Ribosomal_uL23/eL15/eS24_sf"/>
</dbReference>
<evidence type="ECO:0000313" key="6">
    <source>
        <dbReference type="EMBL" id="WFD22782.1"/>
    </source>
</evidence>
<keyword evidence="7" id="KW-1185">Reference proteome</keyword>
<dbReference type="PANTHER" id="PTHR12059:SF5">
    <property type="entry name" value="LARGE RIBOSOMAL SUBUNIT PROTEIN UL23M"/>
    <property type="match status" value="1"/>
</dbReference>
<proteinExistence type="inferred from homology"/>
<comment type="similarity">
    <text evidence="1">Belongs to the universal ribosomal protein uL23 family.</text>
</comment>
<dbReference type="Gene3D" id="3.30.70.330">
    <property type="match status" value="1"/>
</dbReference>